<reference evidence="2 3" key="1">
    <citation type="submission" date="2019-02" db="EMBL/GenBank/DDBJ databases">
        <title>Deep-cultivation of Planctomycetes and their phenomic and genomic characterization uncovers novel biology.</title>
        <authorList>
            <person name="Wiegand S."/>
            <person name="Jogler M."/>
            <person name="Boedeker C."/>
            <person name="Pinto D."/>
            <person name="Vollmers J."/>
            <person name="Rivas-Marin E."/>
            <person name="Kohn T."/>
            <person name="Peeters S.H."/>
            <person name="Heuer A."/>
            <person name="Rast P."/>
            <person name="Oberbeckmann S."/>
            <person name="Bunk B."/>
            <person name="Jeske O."/>
            <person name="Meyerdierks A."/>
            <person name="Storesund J.E."/>
            <person name="Kallscheuer N."/>
            <person name="Luecker S."/>
            <person name="Lage O.M."/>
            <person name="Pohl T."/>
            <person name="Merkel B.J."/>
            <person name="Hornburger P."/>
            <person name="Mueller R.-W."/>
            <person name="Bruemmer F."/>
            <person name="Labrenz M."/>
            <person name="Spormann A.M."/>
            <person name="Op den Camp H."/>
            <person name="Overmann J."/>
            <person name="Amann R."/>
            <person name="Jetten M.S.M."/>
            <person name="Mascher T."/>
            <person name="Medema M.H."/>
            <person name="Devos D.P."/>
            <person name="Kaster A.-K."/>
            <person name="Ovreas L."/>
            <person name="Rohde M."/>
            <person name="Galperin M.Y."/>
            <person name="Jogler C."/>
        </authorList>
    </citation>
    <scope>NUCLEOTIDE SEQUENCE [LARGE SCALE GENOMIC DNA]</scope>
    <source>
        <strain evidence="2 3">Pla110</strain>
    </source>
</reference>
<keyword evidence="1" id="KW-0732">Signal</keyword>
<evidence type="ECO:0000256" key="1">
    <source>
        <dbReference type="SAM" id="SignalP"/>
    </source>
</evidence>
<name>A0A518CPZ9_9PLAN</name>
<evidence type="ECO:0008006" key="4">
    <source>
        <dbReference type="Google" id="ProtNLM"/>
    </source>
</evidence>
<gene>
    <name evidence="2" type="ORF">Pla110_30400</name>
</gene>
<dbReference type="EMBL" id="CP036281">
    <property type="protein sequence ID" value="QDU81299.1"/>
    <property type="molecule type" value="Genomic_DNA"/>
</dbReference>
<feature type="chain" id="PRO_5022213867" description="Lipoprotein" evidence="1">
    <location>
        <begin position="26"/>
        <end position="148"/>
    </location>
</feature>
<dbReference type="AlphaFoldDB" id="A0A518CPZ9"/>
<dbReference type="PROSITE" id="PS51257">
    <property type="entry name" value="PROKAR_LIPOPROTEIN"/>
    <property type="match status" value="1"/>
</dbReference>
<evidence type="ECO:0000313" key="2">
    <source>
        <dbReference type="EMBL" id="QDU81299.1"/>
    </source>
</evidence>
<accession>A0A518CPZ9</accession>
<protein>
    <recommendedName>
        <fullName evidence="4">Lipoprotein</fullName>
    </recommendedName>
</protein>
<keyword evidence="3" id="KW-1185">Reference proteome</keyword>
<proteinExistence type="predicted"/>
<dbReference type="KEGG" id="plon:Pla110_30400"/>
<organism evidence="2 3">
    <name type="scientific">Polystyrenella longa</name>
    <dbReference type="NCBI Taxonomy" id="2528007"/>
    <lineage>
        <taxon>Bacteria</taxon>
        <taxon>Pseudomonadati</taxon>
        <taxon>Planctomycetota</taxon>
        <taxon>Planctomycetia</taxon>
        <taxon>Planctomycetales</taxon>
        <taxon>Planctomycetaceae</taxon>
        <taxon>Polystyrenella</taxon>
    </lineage>
</organism>
<sequence precursor="true">MIRRSLVVFLLLSLTVTGCSSSDSADEGAGVKKDNRGIIGKRTQEVGDYDQLIKDNPNLVRVSEKVNTDNYIKTLSSTMLVKGSEASRFGMLQVIRTFEAEHERFPNYEEFIGIMKESGSSFTVLPAGQFYAYSAEAGEIMILEEPAE</sequence>
<dbReference type="Proteomes" id="UP000317178">
    <property type="component" value="Chromosome"/>
</dbReference>
<evidence type="ECO:0000313" key="3">
    <source>
        <dbReference type="Proteomes" id="UP000317178"/>
    </source>
</evidence>
<feature type="signal peptide" evidence="1">
    <location>
        <begin position="1"/>
        <end position="25"/>
    </location>
</feature>